<evidence type="ECO:0000313" key="1">
    <source>
        <dbReference type="EMBL" id="ODS24198.1"/>
    </source>
</evidence>
<reference evidence="1 2" key="1">
    <citation type="journal article" date="2016" name="Appl. Environ. Microbiol.">
        <title>Lack of Overt Genome Reduction in the Bryostatin-Producing Bryozoan Symbiont "Candidatus Endobugula sertula".</title>
        <authorList>
            <person name="Miller I.J."/>
            <person name="Vanee N."/>
            <person name="Fong S.S."/>
            <person name="Lim-Fong G.E."/>
            <person name="Kwan J.C."/>
        </authorList>
    </citation>
    <scope>NUCLEOTIDE SEQUENCE [LARGE SCALE GENOMIC DNA]</scope>
    <source>
        <strain evidence="1">AB1-4</strain>
    </source>
</reference>
<dbReference type="SUPFAM" id="SSF161266">
    <property type="entry name" value="Gam-like"/>
    <property type="match status" value="1"/>
</dbReference>
<dbReference type="Pfam" id="PF07352">
    <property type="entry name" value="Phage_Mu_Gam"/>
    <property type="match status" value="1"/>
</dbReference>
<comment type="caution">
    <text evidence="1">The sequence shown here is derived from an EMBL/GenBank/DDBJ whole genome shotgun (WGS) entry which is preliminary data.</text>
</comment>
<gene>
    <name evidence="1" type="ORF">AB835_04780</name>
</gene>
<dbReference type="STRING" id="62101.AB835_04780"/>
<sequence length="177" mass="19977">MSTQKLRGTTRTHEYLAAQNEDDAADLIKELGNKRRKILRIETAMNDEIADVKHRFENEAAPIKDEVEQLIASIQSWAEVNREDLTDGNKTKTVKLATGEINWRSRPPKVSLRGKSKIIQALKNLGLQRFIRTSEDIDKEALLKEKDAAAQISGISISSVGEDFSISPYELEIEDKQ</sequence>
<name>A0A1D2QRG5_9GAMM</name>
<evidence type="ECO:0008006" key="3">
    <source>
        <dbReference type="Google" id="ProtNLM"/>
    </source>
</evidence>
<dbReference type="AlphaFoldDB" id="A0A1D2QRG5"/>
<accession>A0A1D2QRG5</accession>
<dbReference type="GO" id="GO:0003690">
    <property type="term" value="F:double-stranded DNA binding"/>
    <property type="evidence" value="ECO:0007669"/>
    <property type="project" value="InterPro"/>
</dbReference>
<dbReference type="Proteomes" id="UP000242502">
    <property type="component" value="Unassembled WGS sequence"/>
</dbReference>
<proteinExistence type="predicted"/>
<dbReference type="Gene3D" id="1.20.5.170">
    <property type="match status" value="1"/>
</dbReference>
<organism evidence="1 2">
    <name type="scientific">Candidatus Endobugula sertula</name>
    <name type="common">Bugula neritina bacterial symbiont</name>
    <dbReference type="NCBI Taxonomy" id="62101"/>
    <lineage>
        <taxon>Bacteria</taxon>
        <taxon>Pseudomonadati</taxon>
        <taxon>Pseudomonadota</taxon>
        <taxon>Gammaproteobacteria</taxon>
        <taxon>Cellvibrionales</taxon>
        <taxon>Cellvibrionaceae</taxon>
        <taxon>Candidatus Endobugula</taxon>
    </lineage>
</organism>
<protein>
    <recommendedName>
        <fullName evidence="3">Host-nuclease inhibitor protein Gam</fullName>
    </recommendedName>
</protein>
<evidence type="ECO:0000313" key="2">
    <source>
        <dbReference type="Proteomes" id="UP000242502"/>
    </source>
</evidence>
<dbReference type="InterPro" id="IPR009951">
    <property type="entry name" value="Host-nuc_inhib_Gam"/>
</dbReference>
<dbReference type="GO" id="GO:0042262">
    <property type="term" value="P:DNA protection"/>
    <property type="evidence" value="ECO:0007669"/>
    <property type="project" value="InterPro"/>
</dbReference>
<dbReference type="EMBL" id="MDLC01000012">
    <property type="protein sequence ID" value="ODS24198.1"/>
    <property type="molecule type" value="Genomic_DNA"/>
</dbReference>